<dbReference type="InterPro" id="IPR002048">
    <property type="entry name" value="EF_hand_dom"/>
</dbReference>
<dbReference type="PROSITE" id="PS00018">
    <property type="entry name" value="EF_HAND_1"/>
    <property type="match status" value="1"/>
</dbReference>
<keyword evidence="4" id="KW-1185">Reference proteome</keyword>
<comment type="caution">
    <text evidence="3">The sequence shown here is derived from an EMBL/GenBank/DDBJ whole genome shotgun (WGS) entry which is preliminary data.</text>
</comment>
<dbReference type="Gene3D" id="1.10.238.10">
    <property type="entry name" value="EF-hand"/>
    <property type="match status" value="2"/>
</dbReference>
<proteinExistence type="predicted"/>
<dbReference type="PROSITE" id="PS50222">
    <property type="entry name" value="EF_HAND_2"/>
    <property type="match status" value="2"/>
</dbReference>
<sequence length="253" mass="26089">MSNAISGIGAGSSMMYGMTGGGRMQRSDPTEMVETLFANIDTENKGYIEAADLQAAFDQLSTDGDSDTASVDEIFTTLDSDGDGKLTSTEMSESMQTLSDTLGFLQGMGAMGGPGGPGGMPPPPPPAAEEETGFTEEELTSQLAELQESGTLSDADTARAELLTSVLSQFDTADTNSDGRVDFKEAMAIEQSGQESDATASTTGSTATSDTTVATAGSDDTKALVMRTIMQLMQTYGAPQEAQNASSLLSLSA</sequence>
<dbReference type="SUPFAM" id="SSF47473">
    <property type="entry name" value="EF-hand"/>
    <property type="match status" value="1"/>
</dbReference>
<gene>
    <name evidence="3" type="ORF">EDC35_105112</name>
</gene>
<dbReference type="OrthoDB" id="5569117at2"/>
<dbReference type="GO" id="GO:0005509">
    <property type="term" value="F:calcium ion binding"/>
    <property type="evidence" value="ECO:0007669"/>
    <property type="project" value="InterPro"/>
</dbReference>
<feature type="region of interest" description="Disordered" evidence="1">
    <location>
        <begin position="190"/>
        <end position="214"/>
    </location>
</feature>
<feature type="compositionally biased region" description="Low complexity" evidence="1">
    <location>
        <begin position="196"/>
        <end position="214"/>
    </location>
</feature>
<dbReference type="AlphaFoldDB" id="A0A4R3N0X6"/>
<evidence type="ECO:0000256" key="1">
    <source>
        <dbReference type="SAM" id="MobiDB-lite"/>
    </source>
</evidence>
<reference evidence="3 4" key="1">
    <citation type="submission" date="2019-03" db="EMBL/GenBank/DDBJ databases">
        <title>Genomic Encyclopedia of Type Strains, Phase IV (KMG-IV): sequencing the most valuable type-strain genomes for metagenomic binning, comparative biology and taxonomic classification.</title>
        <authorList>
            <person name="Goeker M."/>
        </authorList>
    </citation>
    <scope>NUCLEOTIDE SEQUENCE [LARGE SCALE GENOMIC DNA]</scope>
    <source>
        <strain evidence="3 4">DSM 13587</strain>
    </source>
</reference>
<dbReference type="RefSeq" id="WP_132977288.1">
    <property type="nucleotide sequence ID" value="NZ_SMAO01000005.1"/>
</dbReference>
<dbReference type="Pfam" id="PF13202">
    <property type="entry name" value="EF-hand_5"/>
    <property type="match status" value="1"/>
</dbReference>
<dbReference type="InterPro" id="IPR011992">
    <property type="entry name" value="EF-hand-dom_pair"/>
</dbReference>
<dbReference type="EMBL" id="SMAO01000005">
    <property type="protein sequence ID" value="TCT20673.1"/>
    <property type="molecule type" value="Genomic_DNA"/>
</dbReference>
<evidence type="ECO:0000313" key="3">
    <source>
        <dbReference type="EMBL" id="TCT20673.1"/>
    </source>
</evidence>
<dbReference type="InterPro" id="IPR018247">
    <property type="entry name" value="EF_Hand_1_Ca_BS"/>
</dbReference>
<accession>A0A4R3N0X6</accession>
<name>A0A4R3N0X6_9GAMM</name>
<dbReference type="Proteomes" id="UP000295717">
    <property type="component" value="Unassembled WGS sequence"/>
</dbReference>
<protein>
    <submittedName>
        <fullName evidence="3">EF hand domain-containing protein</fullName>
    </submittedName>
</protein>
<evidence type="ECO:0000259" key="2">
    <source>
        <dbReference type="PROSITE" id="PS50222"/>
    </source>
</evidence>
<dbReference type="Pfam" id="PF13499">
    <property type="entry name" value="EF-hand_7"/>
    <property type="match status" value="1"/>
</dbReference>
<organism evidence="3 4">
    <name type="scientific">Thiobaca trueperi</name>
    <dbReference type="NCBI Taxonomy" id="127458"/>
    <lineage>
        <taxon>Bacteria</taxon>
        <taxon>Pseudomonadati</taxon>
        <taxon>Pseudomonadota</taxon>
        <taxon>Gammaproteobacteria</taxon>
        <taxon>Chromatiales</taxon>
        <taxon>Chromatiaceae</taxon>
        <taxon>Thiobaca</taxon>
    </lineage>
</organism>
<feature type="domain" description="EF-hand" evidence="2">
    <location>
        <begin position="66"/>
        <end position="101"/>
    </location>
</feature>
<dbReference type="SMART" id="SM00054">
    <property type="entry name" value="EFh"/>
    <property type="match status" value="3"/>
</dbReference>
<feature type="domain" description="EF-hand" evidence="2">
    <location>
        <begin position="28"/>
        <end position="63"/>
    </location>
</feature>
<evidence type="ECO:0000313" key="4">
    <source>
        <dbReference type="Proteomes" id="UP000295717"/>
    </source>
</evidence>